<comment type="caution">
    <text evidence="1">The sequence shown here is derived from an EMBL/GenBank/DDBJ whole genome shotgun (WGS) entry which is preliminary data.</text>
</comment>
<reference evidence="1" key="1">
    <citation type="submission" date="2021-03" db="EMBL/GenBank/DDBJ databases">
        <title>Draft genome sequence of rust myrtle Austropuccinia psidii MF-1, a brazilian biotype.</title>
        <authorList>
            <person name="Quecine M.C."/>
            <person name="Pachon D.M.R."/>
            <person name="Bonatelli M.L."/>
            <person name="Correr F.H."/>
            <person name="Franceschini L.M."/>
            <person name="Leite T.F."/>
            <person name="Margarido G.R.A."/>
            <person name="Almeida C.A."/>
            <person name="Ferrarezi J.A."/>
            <person name="Labate C.A."/>
        </authorList>
    </citation>
    <scope>NUCLEOTIDE SEQUENCE</scope>
    <source>
        <strain evidence="1">MF-1</strain>
    </source>
</reference>
<sequence length="134" mass="14789">MVVMIADKHTRNSCLLSDPSTHVARGVPAQDALVRTPLGLAMMKAFLSRNGLQDPKQEDGNHSGRVALSPQVLIFPPPLLGHHLMVTSLLHQRKVIMHPMKDGNGERTFKHGPTITMSCHPWNSNTKVSFLFPP</sequence>
<evidence type="ECO:0000313" key="2">
    <source>
        <dbReference type="Proteomes" id="UP000765509"/>
    </source>
</evidence>
<protein>
    <submittedName>
        <fullName evidence="1">Uncharacterized protein</fullName>
    </submittedName>
</protein>
<dbReference type="AlphaFoldDB" id="A0A9Q3CU84"/>
<name>A0A9Q3CU84_9BASI</name>
<organism evidence="1 2">
    <name type="scientific">Austropuccinia psidii MF-1</name>
    <dbReference type="NCBI Taxonomy" id="1389203"/>
    <lineage>
        <taxon>Eukaryota</taxon>
        <taxon>Fungi</taxon>
        <taxon>Dikarya</taxon>
        <taxon>Basidiomycota</taxon>
        <taxon>Pucciniomycotina</taxon>
        <taxon>Pucciniomycetes</taxon>
        <taxon>Pucciniales</taxon>
        <taxon>Sphaerophragmiaceae</taxon>
        <taxon>Austropuccinia</taxon>
    </lineage>
</organism>
<accession>A0A9Q3CU84</accession>
<gene>
    <name evidence="1" type="ORF">O181_031116</name>
</gene>
<dbReference type="EMBL" id="AVOT02011067">
    <property type="protein sequence ID" value="MBW0491401.1"/>
    <property type="molecule type" value="Genomic_DNA"/>
</dbReference>
<dbReference type="Proteomes" id="UP000765509">
    <property type="component" value="Unassembled WGS sequence"/>
</dbReference>
<evidence type="ECO:0000313" key="1">
    <source>
        <dbReference type="EMBL" id="MBW0491401.1"/>
    </source>
</evidence>
<keyword evidence="2" id="KW-1185">Reference proteome</keyword>
<proteinExistence type="predicted"/>